<reference evidence="1 2" key="1">
    <citation type="submission" date="2019-10" db="EMBL/GenBank/DDBJ databases">
        <title>Corynebacterium sp novel species isolated from the respiratory tract of Marmot.</title>
        <authorList>
            <person name="Zhang G."/>
        </authorList>
    </citation>
    <scope>NUCLEOTIDE SEQUENCE [LARGE SCALE GENOMIC DNA]</scope>
    <source>
        <strain evidence="1 2">336</strain>
    </source>
</reference>
<sequence>MLNSARPSRRSTHRVPWCTVLAVALGLGAATSLVSCSSSSETSSSSDAPQAHILTAEVLAAHPWDKSSFTQGLEVAPDGSLLVGTGMYSQSRIYRTTLDNKQSQNHNLPAEFFGEGIALHGDHVWQLTWKEHTAIKRKASDLSEIDRVEYPTEGWGLCSDGQRLVMSDGTSTLYFRDPDTFEELGRVDVTLHGDPLPKLNELDCSSDGSVWANVWQRDDIVRIDPDTGEVKDVVDLAGMLPAQEDRGADVLNGIASIPGTSATERKFYVTGKYWDELYEVQFKDK</sequence>
<dbReference type="PANTHER" id="PTHR31270:SF1">
    <property type="entry name" value="GLUTAMINYL-PEPTIDE CYCLOTRANSFERASE"/>
    <property type="match status" value="1"/>
</dbReference>
<comment type="caution">
    <text evidence="1">The sequence shown here is derived from an EMBL/GenBank/DDBJ whole genome shotgun (WGS) entry which is preliminary data.</text>
</comment>
<gene>
    <name evidence="1" type="ORF">F8377_07495</name>
</gene>
<dbReference type="RefSeq" id="WP_151844544.1">
    <property type="nucleotide sequence ID" value="NZ_WBZJ01000002.1"/>
</dbReference>
<protein>
    <submittedName>
        <fullName evidence="1">Glutaminyl-peptide cyclotransferase</fullName>
    </submittedName>
</protein>
<proteinExistence type="predicted"/>
<dbReference type="EMBL" id="WBZJ01000002">
    <property type="protein sequence ID" value="KAB3521049.1"/>
    <property type="molecule type" value="Genomic_DNA"/>
</dbReference>
<dbReference type="PANTHER" id="PTHR31270">
    <property type="entry name" value="GLUTAMINYL-PEPTIDE CYCLOTRANSFERASE"/>
    <property type="match status" value="1"/>
</dbReference>
<dbReference type="Proteomes" id="UP000436181">
    <property type="component" value="Unassembled WGS sequence"/>
</dbReference>
<dbReference type="InterPro" id="IPR007788">
    <property type="entry name" value="QCT"/>
</dbReference>
<name>A0ABQ6VJC4_9CORY</name>
<evidence type="ECO:0000313" key="2">
    <source>
        <dbReference type="Proteomes" id="UP000436181"/>
    </source>
</evidence>
<dbReference type="SUPFAM" id="SSF63829">
    <property type="entry name" value="Calcium-dependent phosphotriesterase"/>
    <property type="match status" value="1"/>
</dbReference>
<accession>A0ABQ6VJC4</accession>
<dbReference type="Pfam" id="PF05096">
    <property type="entry name" value="Glu_cyclase_2"/>
    <property type="match status" value="1"/>
</dbReference>
<evidence type="ECO:0000313" key="1">
    <source>
        <dbReference type="EMBL" id="KAB3521049.1"/>
    </source>
</evidence>
<organism evidence="1 2">
    <name type="scientific">Corynebacterium zhongnanshanii</name>
    <dbReference type="NCBI Taxonomy" id="2768834"/>
    <lineage>
        <taxon>Bacteria</taxon>
        <taxon>Bacillati</taxon>
        <taxon>Actinomycetota</taxon>
        <taxon>Actinomycetes</taxon>
        <taxon>Mycobacteriales</taxon>
        <taxon>Corynebacteriaceae</taxon>
        <taxon>Corynebacterium</taxon>
    </lineage>
</organism>
<keyword evidence="2" id="KW-1185">Reference proteome</keyword>